<dbReference type="Gene3D" id="3.40.1080.20">
    <property type="entry name" value="Acetyl-CoA hydrolase/transferase C-terminal domain"/>
    <property type="match status" value="1"/>
</dbReference>
<proteinExistence type="inferred from homology"/>
<name>A0A7V3V093_UNCW3</name>
<dbReference type="Pfam" id="PF00583">
    <property type="entry name" value="Acetyltransf_1"/>
    <property type="match status" value="1"/>
</dbReference>
<dbReference type="InterPro" id="IPR046433">
    <property type="entry name" value="ActCoA_hydro"/>
</dbReference>
<reference evidence="4" key="1">
    <citation type="journal article" date="2020" name="mSystems">
        <title>Genome- and Community-Level Interaction Insights into Carbon Utilization and Element Cycling Functions of Hydrothermarchaeota in Hydrothermal Sediment.</title>
        <authorList>
            <person name="Zhou Z."/>
            <person name="Liu Y."/>
            <person name="Xu W."/>
            <person name="Pan J."/>
            <person name="Luo Z.H."/>
            <person name="Li M."/>
        </authorList>
    </citation>
    <scope>NUCLEOTIDE SEQUENCE [LARGE SCALE GENOMIC DNA]</scope>
    <source>
        <strain evidence="4">SpSt-914</strain>
    </source>
</reference>
<gene>
    <name evidence="4" type="ORF">ENX16_07535</name>
</gene>
<dbReference type="PANTHER" id="PTHR21432:SF20">
    <property type="entry name" value="ACETYL-COA HYDROLASE"/>
    <property type="match status" value="1"/>
</dbReference>
<dbReference type="InterPro" id="IPR016181">
    <property type="entry name" value="Acyl_CoA_acyltransferase"/>
</dbReference>
<dbReference type="GO" id="GO:0008775">
    <property type="term" value="F:acetate CoA-transferase activity"/>
    <property type="evidence" value="ECO:0007669"/>
    <property type="project" value="InterPro"/>
</dbReference>
<dbReference type="InterPro" id="IPR003702">
    <property type="entry name" value="ActCoA_hydro_N"/>
</dbReference>
<dbReference type="SUPFAM" id="SSF55729">
    <property type="entry name" value="Acyl-CoA N-acyltransferases (Nat)"/>
    <property type="match status" value="1"/>
</dbReference>
<dbReference type="GO" id="GO:0006083">
    <property type="term" value="P:acetate metabolic process"/>
    <property type="evidence" value="ECO:0007669"/>
    <property type="project" value="InterPro"/>
</dbReference>
<dbReference type="Gene3D" id="3.30.750.70">
    <property type="entry name" value="4-hydroxybutyrate coenzyme like domains"/>
    <property type="match status" value="1"/>
</dbReference>
<dbReference type="InterPro" id="IPR000182">
    <property type="entry name" value="GNAT_dom"/>
</dbReference>
<evidence type="ECO:0000256" key="1">
    <source>
        <dbReference type="ARBA" id="ARBA00009632"/>
    </source>
</evidence>
<dbReference type="CDD" id="cd04301">
    <property type="entry name" value="NAT_SF"/>
    <property type="match status" value="1"/>
</dbReference>
<dbReference type="Gene3D" id="3.40.630.30">
    <property type="match status" value="1"/>
</dbReference>
<dbReference type="AlphaFoldDB" id="A0A7V3V093"/>
<dbReference type="PANTHER" id="PTHR21432">
    <property type="entry name" value="ACETYL-COA HYDROLASE-RELATED"/>
    <property type="match status" value="1"/>
</dbReference>
<evidence type="ECO:0000313" key="4">
    <source>
        <dbReference type="EMBL" id="HGD13909.1"/>
    </source>
</evidence>
<comment type="caution">
    <text evidence="4">The sequence shown here is derived from an EMBL/GenBank/DDBJ whole genome shotgun (WGS) entry which is preliminary data.</text>
</comment>
<dbReference type="InterPro" id="IPR037171">
    <property type="entry name" value="NagB/RpiA_transferase-like"/>
</dbReference>
<accession>A0A7V3V093</accession>
<dbReference type="SUPFAM" id="SSF100950">
    <property type="entry name" value="NagB/RpiA/CoA transferase-like"/>
    <property type="match status" value="2"/>
</dbReference>
<comment type="similarity">
    <text evidence="1">Belongs to the acetyl-CoA hydrolase/transferase family.</text>
</comment>
<dbReference type="EMBL" id="DTMZ01000187">
    <property type="protein sequence ID" value="HGD13909.1"/>
    <property type="molecule type" value="Genomic_DNA"/>
</dbReference>
<dbReference type="Pfam" id="PF13336">
    <property type="entry name" value="AcetylCoA_hyd_C"/>
    <property type="match status" value="1"/>
</dbReference>
<evidence type="ECO:0000259" key="3">
    <source>
        <dbReference type="PROSITE" id="PS51186"/>
    </source>
</evidence>
<dbReference type="Pfam" id="PF02550">
    <property type="entry name" value="AcetylCoA_hydro"/>
    <property type="match status" value="1"/>
</dbReference>
<evidence type="ECO:0000256" key="2">
    <source>
        <dbReference type="ARBA" id="ARBA00022679"/>
    </source>
</evidence>
<dbReference type="InterPro" id="IPR026888">
    <property type="entry name" value="AcetylCoA_hyd_C"/>
</dbReference>
<dbReference type="InterPro" id="IPR038460">
    <property type="entry name" value="AcetylCoA_hyd_C_sf"/>
</dbReference>
<keyword evidence="2 4" id="KW-0808">Transferase</keyword>
<organism evidence="4">
    <name type="scientific">candidate division WOR-3 bacterium</name>
    <dbReference type="NCBI Taxonomy" id="2052148"/>
    <lineage>
        <taxon>Bacteria</taxon>
        <taxon>Bacteria division WOR-3</taxon>
    </lineage>
</organism>
<sequence length="620" mass="69518">MKMSQMDWQVKYGSKLKTASQALEVLKPGDRIFIGSACGTPQKLVKALAERPVEDVEVTHLLTLGVAPYAEEALAHRYRANSFFISANVREAVQEGRADYTPIFLSEIPRLLRSGRLPIDVALIQVTPPDEHGFCSLGVSVDITKPAAEVARHVIAEVNPNMPRTLGDSFIHISQVEALVENDAPIYEFLTPGESEVARRIARNVADLIPDGATIQVGYGGIPNALLFYLKEKKDLGVHTEVFSDGIIDLIEAGVINNRKKTLHPGKVVASFCMGSQRLYQYIHNNPMFEFHPVDYTNDPFIIAQNEKMVSINSALEIDLTGQVCADSIGYKFYSGIGGQLDFVRGAARAKDGKPIIVLKSTRDNDRFSRIVPVLSEGAGVVTSRGDVHYVVTEWGVAYLHGRSIRERALALISIAHPKFRAELLRQAKERHYVYQDQPEVSLVSARYPEEFETKVKLPDGNTILIRPIKPTDEPAMRELFYSFSRDTVFYRYFSYIKAMPHEKLSKFVNIDYEREMALVAVIRKNGDEQIVGSTRYYVDPATGLAEFAIEVQDEYQNKGIGTALFNHLIRVARMKGVKGFVGYVLDSNTRAYRLVTKTGFPLETKWEDGVYILTLRFEK</sequence>
<protein>
    <submittedName>
        <fullName evidence="4">GNAT family N-acetyltransferase</fullName>
    </submittedName>
</protein>
<dbReference type="GO" id="GO:0016747">
    <property type="term" value="F:acyltransferase activity, transferring groups other than amino-acyl groups"/>
    <property type="evidence" value="ECO:0007669"/>
    <property type="project" value="InterPro"/>
</dbReference>
<dbReference type="Gene3D" id="3.40.1080.10">
    <property type="entry name" value="Glutaconate Coenzyme A-transferase"/>
    <property type="match status" value="1"/>
</dbReference>
<feature type="domain" description="N-acetyltransferase" evidence="3">
    <location>
        <begin position="464"/>
        <end position="620"/>
    </location>
</feature>
<dbReference type="PROSITE" id="PS51186">
    <property type="entry name" value="GNAT"/>
    <property type="match status" value="1"/>
</dbReference>